<dbReference type="InterPro" id="IPR009695">
    <property type="entry name" value="Diacylglyc_glucosyltr_N"/>
</dbReference>
<comment type="subcellular location">
    <subcellularLocation>
        <location evidence="1">Membrane</location>
    </subcellularLocation>
</comment>
<evidence type="ECO:0000256" key="3">
    <source>
        <dbReference type="ARBA" id="ARBA00022676"/>
    </source>
</evidence>
<dbReference type="Proteomes" id="UP000241848">
    <property type="component" value="Unassembled WGS sequence"/>
</dbReference>
<name>A0A2T2WIZ5_9FIRM</name>
<organism evidence="7 8">
    <name type="scientific">Sulfobacillus acidophilus</name>
    <dbReference type="NCBI Taxonomy" id="53633"/>
    <lineage>
        <taxon>Bacteria</taxon>
        <taxon>Bacillati</taxon>
        <taxon>Bacillota</taxon>
        <taxon>Clostridia</taxon>
        <taxon>Eubacteriales</taxon>
        <taxon>Clostridiales Family XVII. Incertae Sedis</taxon>
        <taxon>Sulfobacillus</taxon>
    </lineage>
</organism>
<evidence type="ECO:0000256" key="1">
    <source>
        <dbReference type="ARBA" id="ARBA00004370"/>
    </source>
</evidence>
<evidence type="ECO:0000256" key="2">
    <source>
        <dbReference type="ARBA" id="ARBA00006962"/>
    </source>
</evidence>
<gene>
    <name evidence="7" type="ORF">C7B45_07505</name>
</gene>
<evidence type="ECO:0000313" key="7">
    <source>
        <dbReference type="EMBL" id="PSR22212.1"/>
    </source>
</evidence>
<comment type="similarity">
    <text evidence="2">Belongs to the glycosyltransferase 28 family.</text>
</comment>
<evidence type="ECO:0000259" key="5">
    <source>
        <dbReference type="Pfam" id="PF04101"/>
    </source>
</evidence>
<feature type="domain" description="Glycosyl transferase family 28 C-terminal" evidence="5">
    <location>
        <begin position="280"/>
        <end position="379"/>
    </location>
</feature>
<dbReference type="Gene3D" id="3.40.50.2000">
    <property type="entry name" value="Glycogen Phosphorylase B"/>
    <property type="match status" value="1"/>
</dbReference>
<keyword evidence="3" id="KW-0328">Glycosyltransferase</keyword>
<evidence type="ECO:0000259" key="6">
    <source>
        <dbReference type="Pfam" id="PF06925"/>
    </source>
</evidence>
<dbReference type="GO" id="GO:0009247">
    <property type="term" value="P:glycolipid biosynthetic process"/>
    <property type="evidence" value="ECO:0007669"/>
    <property type="project" value="InterPro"/>
</dbReference>
<dbReference type="SUPFAM" id="SSF53756">
    <property type="entry name" value="UDP-Glycosyltransferase/glycogen phosphorylase"/>
    <property type="match status" value="1"/>
</dbReference>
<proteinExistence type="inferred from homology"/>
<comment type="caution">
    <text evidence="7">The sequence shown here is derived from an EMBL/GenBank/DDBJ whole genome shotgun (WGS) entry which is preliminary data.</text>
</comment>
<dbReference type="EMBL" id="PXYV01000020">
    <property type="protein sequence ID" value="PSR22212.1"/>
    <property type="molecule type" value="Genomic_DNA"/>
</dbReference>
<sequence length="424" mass="46767">MVKVIEGVGKGVATLVKGNLTDPGFTSEAARWIDWAVAHHEETLATRPEVMILAARYGDGHLRAAKAIAMKLMMSQPTLKLGVLDYYKFVNPRLDSAIRWAYLSSVRFIPSIWKKFYTATQRIDPESSTQHFLNRVGIESFYAAIRQDPPKVLVSTYPTAAGVVSTLKQQGRLDTLNYVVMTDYSIHSQWIHKYVDLYFVGGADMKDALVARGVPSERIIVSGIPVDNRFEEPVDEDLVRRNLGVGTEPIILFMGGTYMPLGEFAQILPEIDRVSVPHATVVIAGREENRRAIAEHYQQESTHPMVVLGYVDNVHELMAVSSILVSKAGGLTTTEALCRGLPMLIYRPIPGQEDANATYVVRHGAGFLAKDQSDVGEMLGHLLAHPWEMKALARQARALGHPEAASVIAGRILEALSDCEAHAQ</sequence>
<dbReference type="Pfam" id="PF04101">
    <property type="entry name" value="Glyco_tran_28_C"/>
    <property type="match status" value="1"/>
</dbReference>
<keyword evidence="4" id="KW-0808">Transferase</keyword>
<reference evidence="7 8" key="1">
    <citation type="journal article" date="2014" name="BMC Genomics">
        <title>Comparison of environmental and isolate Sulfobacillus genomes reveals diverse carbon, sulfur, nitrogen, and hydrogen metabolisms.</title>
        <authorList>
            <person name="Justice N.B."/>
            <person name="Norman A."/>
            <person name="Brown C.T."/>
            <person name="Singh A."/>
            <person name="Thomas B.C."/>
            <person name="Banfield J.F."/>
        </authorList>
    </citation>
    <scope>NUCLEOTIDE SEQUENCE [LARGE SCALE GENOMIC DNA]</scope>
    <source>
        <strain evidence="7">AMDSBA3</strain>
    </source>
</reference>
<dbReference type="GO" id="GO:0016758">
    <property type="term" value="F:hexosyltransferase activity"/>
    <property type="evidence" value="ECO:0007669"/>
    <property type="project" value="InterPro"/>
</dbReference>
<dbReference type="AlphaFoldDB" id="A0A2T2WIZ5"/>
<evidence type="ECO:0000313" key="8">
    <source>
        <dbReference type="Proteomes" id="UP000241848"/>
    </source>
</evidence>
<evidence type="ECO:0000256" key="4">
    <source>
        <dbReference type="ARBA" id="ARBA00022679"/>
    </source>
</evidence>
<protein>
    <submittedName>
        <fullName evidence="7">Galactosyldiacylglycerol synthase</fullName>
    </submittedName>
</protein>
<dbReference type="GO" id="GO:0016020">
    <property type="term" value="C:membrane"/>
    <property type="evidence" value="ECO:0007669"/>
    <property type="project" value="UniProtKB-SubCell"/>
</dbReference>
<dbReference type="PANTHER" id="PTHR43025">
    <property type="entry name" value="MONOGALACTOSYLDIACYLGLYCEROL SYNTHASE"/>
    <property type="match status" value="1"/>
</dbReference>
<dbReference type="Pfam" id="PF06925">
    <property type="entry name" value="MGDG_synth"/>
    <property type="match status" value="1"/>
</dbReference>
<accession>A0A2T2WIZ5</accession>
<dbReference type="InterPro" id="IPR050519">
    <property type="entry name" value="Glycosyltransf_28_UgtP"/>
</dbReference>
<dbReference type="InterPro" id="IPR007235">
    <property type="entry name" value="Glyco_trans_28_C"/>
</dbReference>
<dbReference type="PANTHER" id="PTHR43025:SF3">
    <property type="entry name" value="MONOGALACTOSYLDIACYLGLYCEROL SYNTHASE 1, CHLOROPLASTIC"/>
    <property type="match status" value="1"/>
</dbReference>
<feature type="domain" description="Diacylglycerol glucosyltransferase N-terminal" evidence="6">
    <location>
        <begin position="61"/>
        <end position="226"/>
    </location>
</feature>